<dbReference type="RefSeq" id="WP_156722682.1">
    <property type="nucleotide sequence ID" value="NZ_CACRSX010000008.1"/>
</dbReference>
<organism evidence="3">
    <name type="scientific">Anaerostipes hadrus</name>
    <dbReference type="NCBI Taxonomy" id="649756"/>
    <lineage>
        <taxon>Bacteria</taxon>
        <taxon>Bacillati</taxon>
        <taxon>Bacillota</taxon>
        <taxon>Clostridia</taxon>
        <taxon>Lachnospirales</taxon>
        <taxon>Lachnospiraceae</taxon>
        <taxon>Anaerostipes</taxon>
    </lineage>
</organism>
<dbReference type="GO" id="GO:0009307">
    <property type="term" value="P:DNA restriction-modification system"/>
    <property type="evidence" value="ECO:0007669"/>
    <property type="project" value="UniProtKB-KW"/>
</dbReference>
<keyword evidence="2" id="KW-0238">DNA-binding</keyword>
<dbReference type="Gene3D" id="3.90.220.20">
    <property type="entry name" value="DNA methylase specificity domains"/>
    <property type="match status" value="1"/>
</dbReference>
<evidence type="ECO:0000256" key="2">
    <source>
        <dbReference type="ARBA" id="ARBA00023125"/>
    </source>
</evidence>
<gene>
    <name evidence="3" type="ORF">AHLFYP4_00438</name>
</gene>
<dbReference type="InterPro" id="IPR044946">
    <property type="entry name" value="Restrct_endonuc_typeI_TRD_sf"/>
</dbReference>
<evidence type="ECO:0008006" key="4">
    <source>
        <dbReference type="Google" id="ProtNLM"/>
    </source>
</evidence>
<dbReference type="EMBL" id="CACRSX010000008">
    <property type="protein sequence ID" value="VYS79681.1"/>
    <property type="molecule type" value="Genomic_DNA"/>
</dbReference>
<reference evidence="3" key="1">
    <citation type="submission" date="2019-11" db="EMBL/GenBank/DDBJ databases">
        <authorList>
            <person name="Feng L."/>
        </authorList>
    </citation>
    <scope>NUCLEOTIDE SEQUENCE</scope>
    <source>
        <strain evidence="3">AhadrusLFYP4</strain>
    </source>
</reference>
<sequence>MKLEEVAKIIVGQIMTRVSAENRNEDDTIGIVKVLAPKAISDGIIVKEDLGELQICKMIDEKKFTKEGDVVVKLSTPYDATYVTKENEGLAVPSFCAIIRVKKDEMDAKYLSAFLNTRYVREILKSKVMGSIRPMIKVTDLRNLDIPQVSKEDMEDIGQAYILSGKKKIILSDMIETETKIMENIVLKSIKKGMENEEARNQ</sequence>
<evidence type="ECO:0000256" key="1">
    <source>
        <dbReference type="ARBA" id="ARBA00022747"/>
    </source>
</evidence>
<dbReference type="GO" id="GO:0003677">
    <property type="term" value="F:DNA binding"/>
    <property type="evidence" value="ECO:0007669"/>
    <property type="project" value="UniProtKB-KW"/>
</dbReference>
<evidence type="ECO:0000313" key="3">
    <source>
        <dbReference type="EMBL" id="VYS79681.1"/>
    </source>
</evidence>
<name>A0A6N2RHV5_ANAHA</name>
<dbReference type="AlphaFoldDB" id="A0A6N2RHV5"/>
<accession>A0A6N2RHV5</accession>
<proteinExistence type="predicted"/>
<keyword evidence="1" id="KW-0680">Restriction system</keyword>
<dbReference type="SUPFAM" id="SSF116734">
    <property type="entry name" value="DNA methylase specificity domain"/>
    <property type="match status" value="1"/>
</dbReference>
<protein>
    <recommendedName>
        <fullName evidence="4">Type I restriction modification DNA specificity domain-containing protein</fullName>
    </recommendedName>
</protein>